<feature type="transmembrane region" description="Helical" evidence="6">
    <location>
        <begin position="77"/>
        <end position="95"/>
    </location>
</feature>
<dbReference type="AlphaFoldDB" id="A0AAE1EQ56"/>
<evidence type="ECO:0000256" key="1">
    <source>
        <dbReference type="ARBA" id="ARBA00004370"/>
    </source>
</evidence>
<evidence type="ECO:0000313" key="9">
    <source>
        <dbReference type="Proteomes" id="UP001286313"/>
    </source>
</evidence>
<evidence type="ECO:0000256" key="3">
    <source>
        <dbReference type="ARBA" id="ARBA00022692"/>
    </source>
</evidence>
<proteinExistence type="inferred from homology"/>
<accession>A0AAE1EQ56</accession>
<dbReference type="Proteomes" id="UP001286313">
    <property type="component" value="Unassembled WGS sequence"/>
</dbReference>
<evidence type="ECO:0000256" key="6">
    <source>
        <dbReference type="SAM" id="Phobius"/>
    </source>
</evidence>
<protein>
    <recommendedName>
        <fullName evidence="7">G-protein coupled receptors family 1 profile domain-containing protein</fullName>
    </recommendedName>
</protein>
<feature type="transmembrane region" description="Helical" evidence="6">
    <location>
        <begin position="45"/>
        <end position="65"/>
    </location>
</feature>
<keyword evidence="9" id="KW-1185">Reference proteome</keyword>
<evidence type="ECO:0000256" key="2">
    <source>
        <dbReference type="ARBA" id="ARBA00010663"/>
    </source>
</evidence>
<dbReference type="SUPFAM" id="SSF81321">
    <property type="entry name" value="Family A G protein-coupled receptor-like"/>
    <property type="match status" value="1"/>
</dbReference>
<dbReference type="Pfam" id="PF00001">
    <property type="entry name" value="7tm_1"/>
    <property type="match status" value="1"/>
</dbReference>
<evidence type="ECO:0000313" key="8">
    <source>
        <dbReference type="EMBL" id="KAK3859392.1"/>
    </source>
</evidence>
<dbReference type="InterPro" id="IPR027294">
    <property type="entry name" value="NPS_rcpt"/>
</dbReference>
<evidence type="ECO:0000256" key="5">
    <source>
        <dbReference type="ARBA" id="ARBA00023136"/>
    </source>
</evidence>
<dbReference type="EMBL" id="JAWQEG010005035">
    <property type="protein sequence ID" value="KAK3859392.1"/>
    <property type="molecule type" value="Genomic_DNA"/>
</dbReference>
<keyword evidence="4 6" id="KW-1133">Transmembrane helix</keyword>
<dbReference type="GO" id="GO:0008188">
    <property type="term" value="F:neuropeptide receptor activity"/>
    <property type="evidence" value="ECO:0007669"/>
    <property type="project" value="InterPro"/>
</dbReference>
<sequence length="146" mass="16445">MTKRERRLTEAAYIFSNRSTNHRDGFYRLANNAARMIIMKTEQFAVLWLLLLSIVVGNLSVLAALRLSKARKSRTNFFIMHLALADLSVGVISVLTDLVWKSTVSWHAGNLGCKAVRFAQVLVTLLLDLRGWWPSASTDTMPSHTL</sequence>
<dbReference type="Gene3D" id="1.20.1070.10">
    <property type="entry name" value="Rhodopsin 7-helix transmembrane proteins"/>
    <property type="match status" value="1"/>
</dbReference>
<dbReference type="PANTHER" id="PTHR24244">
    <property type="entry name" value="NEUROPEPTIDE S RECEPTOR"/>
    <property type="match status" value="1"/>
</dbReference>
<dbReference type="PROSITE" id="PS50262">
    <property type="entry name" value="G_PROTEIN_RECEP_F1_2"/>
    <property type="match status" value="1"/>
</dbReference>
<dbReference type="InterPro" id="IPR000276">
    <property type="entry name" value="GPCR_Rhodpsn"/>
</dbReference>
<dbReference type="InterPro" id="IPR017452">
    <property type="entry name" value="GPCR_Rhodpsn_7TM"/>
</dbReference>
<dbReference type="PANTHER" id="PTHR24244:SF1">
    <property type="entry name" value="G-PROTEIN COUPLED RECEPTORS FAMILY 1 PROFILE DOMAIN-CONTAINING PROTEIN"/>
    <property type="match status" value="1"/>
</dbReference>
<dbReference type="PRINTS" id="PR00237">
    <property type="entry name" value="GPCRRHODOPSN"/>
</dbReference>
<evidence type="ECO:0000259" key="7">
    <source>
        <dbReference type="PROSITE" id="PS50262"/>
    </source>
</evidence>
<evidence type="ECO:0000256" key="4">
    <source>
        <dbReference type="ARBA" id="ARBA00022989"/>
    </source>
</evidence>
<dbReference type="GO" id="GO:0016020">
    <property type="term" value="C:membrane"/>
    <property type="evidence" value="ECO:0007669"/>
    <property type="project" value="UniProtKB-SubCell"/>
</dbReference>
<feature type="domain" description="G-protein coupled receptors family 1 profile" evidence="7">
    <location>
        <begin position="57"/>
        <end position="118"/>
    </location>
</feature>
<organism evidence="8 9">
    <name type="scientific">Petrolisthes cinctipes</name>
    <name type="common">Flat porcelain crab</name>
    <dbReference type="NCBI Taxonomy" id="88211"/>
    <lineage>
        <taxon>Eukaryota</taxon>
        <taxon>Metazoa</taxon>
        <taxon>Ecdysozoa</taxon>
        <taxon>Arthropoda</taxon>
        <taxon>Crustacea</taxon>
        <taxon>Multicrustacea</taxon>
        <taxon>Malacostraca</taxon>
        <taxon>Eumalacostraca</taxon>
        <taxon>Eucarida</taxon>
        <taxon>Decapoda</taxon>
        <taxon>Pleocyemata</taxon>
        <taxon>Anomura</taxon>
        <taxon>Galatheoidea</taxon>
        <taxon>Porcellanidae</taxon>
        <taxon>Petrolisthes</taxon>
    </lineage>
</organism>
<comment type="subcellular location">
    <subcellularLocation>
        <location evidence="1">Membrane</location>
    </subcellularLocation>
</comment>
<keyword evidence="3 6" id="KW-0812">Transmembrane</keyword>
<comment type="similarity">
    <text evidence="2">Belongs to the G-protein coupled receptor 1 family.</text>
</comment>
<keyword evidence="5 6" id="KW-0472">Membrane</keyword>
<comment type="caution">
    <text evidence="8">The sequence shown here is derived from an EMBL/GenBank/DDBJ whole genome shotgun (WGS) entry which is preliminary data.</text>
</comment>
<name>A0AAE1EQ56_PETCI</name>
<reference evidence="8" key="1">
    <citation type="submission" date="2023-10" db="EMBL/GenBank/DDBJ databases">
        <title>Genome assemblies of two species of porcelain crab, Petrolisthes cinctipes and Petrolisthes manimaculis (Anomura: Porcellanidae).</title>
        <authorList>
            <person name="Angst P."/>
        </authorList>
    </citation>
    <scope>NUCLEOTIDE SEQUENCE</scope>
    <source>
        <strain evidence="8">PB745_01</strain>
        <tissue evidence="8">Gill</tissue>
    </source>
</reference>
<gene>
    <name evidence="8" type="ORF">Pcinc_034499</name>
</gene>